<dbReference type="InterPro" id="IPR026825">
    <property type="entry name" value="Vac14"/>
</dbReference>
<organism evidence="6 7">
    <name type="scientific">Symbiodinium pilosum</name>
    <name type="common">Dinoflagellate</name>
    <dbReference type="NCBI Taxonomy" id="2952"/>
    <lineage>
        <taxon>Eukaryota</taxon>
        <taxon>Sar</taxon>
        <taxon>Alveolata</taxon>
        <taxon>Dinophyceae</taxon>
        <taxon>Suessiales</taxon>
        <taxon>Symbiodiniaceae</taxon>
        <taxon>Symbiodinium</taxon>
    </lineage>
</organism>
<evidence type="ECO:0000313" key="7">
    <source>
        <dbReference type="Proteomes" id="UP000649617"/>
    </source>
</evidence>
<feature type="region of interest" description="Disordered" evidence="4">
    <location>
        <begin position="223"/>
        <end position="245"/>
    </location>
</feature>
<evidence type="ECO:0000313" key="6">
    <source>
        <dbReference type="EMBL" id="CAE7250585.1"/>
    </source>
</evidence>
<evidence type="ECO:0000256" key="2">
    <source>
        <dbReference type="ARBA" id="ARBA00022737"/>
    </source>
</evidence>
<dbReference type="PANTHER" id="PTHR16023">
    <property type="entry name" value="TAX1 BINDING PROTEIN-RELATED"/>
    <property type="match status" value="1"/>
</dbReference>
<name>A0A812LNP3_SYMPI</name>
<dbReference type="GO" id="GO:0006661">
    <property type="term" value="P:phosphatidylinositol biosynthetic process"/>
    <property type="evidence" value="ECO:0007669"/>
    <property type="project" value="InterPro"/>
</dbReference>
<dbReference type="EMBL" id="CAJNIZ010006513">
    <property type="protein sequence ID" value="CAE7250585.1"/>
    <property type="molecule type" value="Genomic_DNA"/>
</dbReference>
<evidence type="ECO:0000256" key="1">
    <source>
        <dbReference type="ARBA" id="ARBA00004308"/>
    </source>
</evidence>
<dbReference type="GO" id="GO:0070772">
    <property type="term" value="C:PAS complex"/>
    <property type="evidence" value="ECO:0007669"/>
    <property type="project" value="InterPro"/>
</dbReference>
<gene>
    <name evidence="6" type="primary">vac14</name>
    <name evidence="6" type="ORF">SPIL2461_LOCUS4808</name>
</gene>
<comment type="subcellular location">
    <subcellularLocation>
        <location evidence="1">Endomembrane system</location>
    </subcellularLocation>
</comment>
<accession>A0A812LNP3</accession>
<sequence>MAQLASVGEKLGKGDDLVGDMCQKLFDLMKRQQNLLTSIGELIIRLVCKRVDAKRFFATAAKTLETMEDKAFARHLVQVLNRGLLTGPETKKFRAQLRSEARGQVSSTSFPMVLMQSWLCCPVSSLVLSFWMNWYELAAELATRLATMPRTEEIEEQLKQFVELLESPVFSDVRLQLLDRRRPALLRAVLRLAALLPQEKALQSRLQVVETGLLLDRVMASRKPMPGRRRSAEARQGITRRGLKQ</sequence>
<protein>
    <submittedName>
        <fullName evidence="6">Vac14 protein</fullName>
    </submittedName>
</protein>
<reference evidence="6" key="1">
    <citation type="submission" date="2021-02" db="EMBL/GenBank/DDBJ databases">
        <authorList>
            <person name="Dougan E. K."/>
            <person name="Rhodes N."/>
            <person name="Thang M."/>
            <person name="Chan C."/>
        </authorList>
    </citation>
    <scope>NUCLEOTIDE SEQUENCE</scope>
</reference>
<comment type="caution">
    <text evidence="6">The sequence shown here is derived from an EMBL/GenBank/DDBJ whole genome shotgun (WGS) entry which is preliminary data.</text>
</comment>
<keyword evidence="7" id="KW-1185">Reference proteome</keyword>
<dbReference type="PANTHER" id="PTHR16023:SF0">
    <property type="entry name" value="PROTEIN VAC14 HOMOLOG"/>
    <property type="match status" value="1"/>
</dbReference>
<dbReference type="OrthoDB" id="5574975at2759"/>
<dbReference type="GO" id="GO:0010008">
    <property type="term" value="C:endosome membrane"/>
    <property type="evidence" value="ECO:0007669"/>
    <property type="project" value="TreeGrafter"/>
</dbReference>
<evidence type="ECO:0000256" key="3">
    <source>
        <dbReference type="ARBA" id="ARBA00023136"/>
    </source>
</evidence>
<dbReference type="InterPro" id="IPR021841">
    <property type="entry name" value="VAC14_Fig4p-bd"/>
</dbReference>
<proteinExistence type="predicted"/>
<feature type="domain" description="Vacuolar protein 14 C-terminal Fig4-binding" evidence="5">
    <location>
        <begin position="34"/>
        <end position="209"/>
    </location>
</feature>
<dbReference type="Proteomes" id="UP000649617">
    <property type="component" value="Unassembled WGS sequence"/>
</dbReference>
<evidence type="ECO:0000259" key="5">
    <source>
        <dbReference type="Pfam" id="PF11916"/>
    </source>
</evidence>
<dbReference type="AlphaFoldDB" id="A0A812LNP3"/>
<dbReference type="Pfam" id="PF11916">
    <property type="entry name" value="Vac14_Fig4_bd"/>
    <property type="match status" value="1"/>
</dbReference>
<keyword evidence="3" id="KW-0472">Membrane</keyword>
<keyword evidence="2" id="KW-0677">Repeat</keyword>
<evidence type="ECO:0000256" key="4">
    <source>
        <dbReference type="SAM" id="MobiDB-lite"/>
    </source>
</evidence>